<comment type="caution">
    <text evidence="2">The sequence shown here is derived from an EMBL/GenBank/DDBJ whole genome shotgun (WGS) entry which is preliminary data.</text>
</comment>
<dbReference type="InterPro" id="IPR036513">
    <property type="entry name" value="STAS_dom_sf"/>
</dbReference>
<sequence length="95" mass="10373">MTDDTARFELSPIMKIEDCERLHSFLAGTTDQDIEIDCGAVDRLSGLTAQMLVVGRGSWHRNGRNFTLSNPSEGFEQGIALLGLTDVMSQDQVAA</sequence>
<reference evidence="2 3" key="1">
    <citation type="submission" date="2017-11" db="EMBL/GenBank/DDBJ databases">
        <title>Genomic Encyclopedia of Archaeal and Bacterial Type Strains, Phase II (KMG-II): From Individual Species to Whole Genera.</title>
        <authorList>
            <person name="Goeker M."/>
        </authorList>
    </citation>
    <scope>NUCLEOTIDE SEQUENCE [LARGE SCALE GENOMIC DNA]</scope>
    <source>
        <strain evidence="2 3">DSM 29128</strain>
    </source>
</reference>
<gene>
    <name evidence="2" type="ORF">BC777_2925</name>
</gene>
<keyword evidence="3" id="KW-1185">Reference proteome</keyword>
<evidence type="ECO:0000313" key="2">
    <source>
        <dbReference type="EMBL" id="PJI84932.1"/>
    </source>
</evidence>
<evidence type="ECO:0000259" key="1">
    <source>
        <dbReference type="Pfam" id="PF13466"/>
    </source>
</evidence>
<proteinExistence type="predicted"/>
<dbReference type="InterPro" id="IPR058548">
    <property type="entry name" value="MlaB-like_STAS"/>
</dbReference>
<dbReference type="Pfam" id="PF13466">
    <property type="entry name" value="STAS_2"/>
    <property type="match status" value="1"/>
</dbReference>
<organism evidence="2 3">
    <name type="scientific">Yoonia maricola</name>
    <dbReference type="NCBI Taxonomy" id="420999"/>
    <lineage>
        <taxon>Bacteria</taxon>
        <taxon>Pseudomonadati</taxon>
        <taxon>Pseudomonadota</taxon>
        <taxon>Alphaproteobacteria</taxon>
        <taxon>Rhodobacterales</taxon>
        <taxon>Paracoccaceae</taxon>
        <taxon>Yoonia</taxon>
    </lineage>
</organism>
<protein>
    <submittedName>
        <fullName evidence="2">Chemotaxis protein CheX</fullName>
    </submittedName>
</protein>
<dbReference type="Proteomes" id="UP000228531">
    <property type="component" value="Unassembled WGS sequence"/>
</dbReference>
<dbReference type="OrthoDB" id="7652230at2"/>
<dbReference type="AlphaFoldDB" id="A0A2M8W1X2"/>
<dbReference type="RefSeq" id="WP_100368894.1">
    <property type="nucleotide sequence ID" value="NZ_PGTY01000003.1"/>
</dbReference>
<evidence type="ECO:0000313" key="3">
    <source>
        <dbReference type="Proteomes" id="UP000228531"/>
    </source>
</evidence>
<dbReference type="EMBL" id="PGTY01000003">
    <property type="protein sequence ID" value="PJI84932.1"/>
    <property type="molecule type" value="Genomic_DNA"/>
</dbReference>
<dbReference type="SUPFAM" id="SSF52091">
    <property type="entry name" value="SpoIIaa-like"/>
    <property type="match status" value="1"/>
</dbReference>
<accession>A0A2M8W1X2</accession>
<feature type="domain" description="MlaB-like STAS" evidence="1">
    <location>
        <begin position="14"/>
        <end position="84"/>
    </location>
</feature>
<name>A0A2M8W1X2_9RHOB</name>